<feature type="region of interest" description="Disordered" evidence="1">
    <location>
        <begin position="45"/>
        <end position="64"/>
    </location>
</feature>
<evidence type="ECO:0000313" key="2">
    <source>
        <dbReference type="EMBL" id="TDT14574.1"/>
    </source>
</evidence>
<name>A0A4R7HVQ2_9ACTN</name>
<dbReference type="EMBL" id="SOAU01000001">
    <property type="protein sequence ID" value="TDT14574.1"/>
    <property type="molecule type" value="Genomic_DNA"/>
</dbReference>
<keyword evidence="3" id="KW-1185">Reference proteome</keyword>
<evidence type="ECO:0000313" key="3">
    <source>
        <dbReference type="Proteomes" id="UP000294558"/>
    </source>
</evidence>
<evidence type="ECO:0000256" key="1">
    <source>
        <dbReference type="SAM" id="MobiDB-lite"/>
    </source>
</evidence>
<dbReference type="RefSeq" id="WP_133867111.1">
    <property type="nucleotide sequence ID" value="NZ_SOAU01000001.1"/>
</dbReference>
<reference evidence="2 3" key="1">
    <citation type="submission" date="2019-03" db="EMBL/GenBank/DDBJ databases">
        <title>Sequencing the genomes of 1000 actinobacteria strains.</title>
        <authorList>
            <person name="Klenk H.-P."/>
        </authorList>
    </citation>
    <scope>NUCLEOTIDE SEQUENCE [LARGE SCALE GENOMIC DNA]</scope>
    <source>
        <strain evidence="2 3">DSM 18936</strain>
    </source>
</reference>
<feature type="compositionally biased region" description="Basic and acidic residues" evidence="1">
    <location>
        <begin position="53"/>
        <end position="64"/>
    </location>
</feature>
<protein>
    <submittedName>
        <fullName evidence="2">Uncharacterized protein</fullName>
    </submittedName>
</protein>
<comment type="caution">
    <text evidence="2">The sequence shown here is derived from an EMBL/GenBank/DDBJ whole genome shotgun (WGS) entry which is preliminary data.</text>
</comment>
<gene>
    <name evidence="2" type="ORF">BDK89_0129</name>
</gene>
<dbReference type="OrthoDB" id="10020644at2"/>
<dbReference type="AlphaFoldDB" id="A0A4R7HVQ2"/>
<dbReference type="Proteomes" id="UP000294558">
    <property type="component" value="Unassembled WGS sequence"/>
</dbReference>
<organism evidence="2 3">
    <name type="scientific">Ilumatobacter fluminis</name>
    <dbReference type="NCBI Taxonomy" id="467091"/>
    <lineage>
        <taxon>Bacteria</taxon>
        <taxon>Bacillati</taxon>
        <taxon>Actinomycetota</taxon>
        <taxon>Acidimicrobiia</taxon>
        <taxon>Acidimicrobiales</taxon>
        <taxon>Ilumatobacteraceae</taxon>
        <taxon>Ilumatobacter</taxon>
    </lineage>
</organism>
<proteinExistence type="predicted"/>
<sequence>MTEPADNATDPADVEADAKARKALAEAAKAERELADYESEAAAAARAAAHAKNTAEAEQARRTADVVVDPGLVRRQKEAELRKTATEAESAAAESRRKRIAALVPNLADVKPGELNVGGDRPLLSGGMARLALGQAAEKVSRAIERQIAGQTVSILVTSDPDLATADGIRLEVSQGLAGLSKAADDLLAELGGRPTTDVEIDNTTDEEITTKSIGGMEMVAGAVAAAIPGILSLLTAKRATTSGTLELDQRAAVADVAGRLLGQQRTVRVDDFRPVPNGSIADADRTLRERRSQLHTSKIGLEAKRTTTQIELTQATATAARAQQLFDESKPNDDDRRQRLDNLENALRAVALLSKRFEIASGQVGMIDELVAGIDEFITAIHATADGRARSLFVTAALYEQLHGGGSPFTHVAYVSAATASLDQVTDDKPLWFDDKFSVIATANITYMLIDTHGVVKSAGVKTGVSKADGTIGSSLSVSSVTVEDWAGSN</sequence>
<accession>A0A4R7HVQ2</accession>